<reference evidence="2" key="1">
    <citation type="submission" date="2015-04" db="EMBL/GenBank/DDBJ databases">
        <title>The complete mitochondrial genome of Megaspilidae sp.</title>
        <authorList>
            <person name="Wei S.J."/>
            <person name="Wu Q.L."/>
        </authorList>
    </citation>
    <scope>NUCLEOTIDE SEQUENCE</scope>
</reference>
<keyword evidence="1" id="KW-1133">Transmembrane helix</keyword>
<name>A0A342I4F3_9HYME</name>
<gene>
    <name evidence="2" type="primary">ATP8</name>
</gene>
<keyword evidence="2" id="KW-0496">Mitochondrion</keyword>
<evidence type="ECO:0000256" key="1">
    <source>
        <dbReference type="SAM" id="Phobius"/>
    </source>
</evidence>
<dbReference type="EMBL" id="KR270644">
    <property type="protein sequence ID" value="ALJ93754.1"/>
    <property type="molecule type" value="Genomic_DNA"/>
</dbReference>
<proteinExistence type="predicted"/>
<organism evidence="2">
    <name type="scientific">Megaspilidae sp. SJW-2015</name>
    <dbReference type="NCBI Taxonomy" id="1738630"/>
    <lineage>
        <taxon>Eukaryota</taxon>
        <taxon>Metazoa</taxon>
        <taxon>Ecdysozoa</taxon>
        <taxon>Arthropoda</taxon>
        <taxon>Hexapoda</taxon>
        <taxon>Insecta</taxon>
        <taxon>Pterygota</taxon>
        <taxon>Neoptera</taxon>
        <taxon>Endopterygota</taxon>
        <taxon>Hymenoptera</taxon>
        <taxon>Apocrita</taxon>
        <taxon>Ceraphronoidea</taxon>
        <taxon>Megaspilidae</taxon>
    </lineage>
</organism>
<geneLocation type="mitochondrion" evidence="2"/>
<sequence length="56" mass="6620">MPQMGPMMWTLSLIYSLMIIMMFFILIHYISSPIKLKSSYSSSPLKLNNALYMKWK</sequence>
<protein>
    <submittedName>
        <fullName evidence="2">ATP synthase FO subunit 8</fullName>
    </submittedName>
</protein>
<keyword evidence="1" id="KW-0472">Membrane</keyword>
<evidence type="ECO:0000313" key="2">
    <source>
        <dbReference type="EMBL" id="ALJ93754.1"/>
    </source>
</evidence>
<feature type="transmembrane region" description="Helical" evidence="1">
    <location>
        <begin position="6"/>
        <end position="30"/>
    </location>
</feature>
<keyword evidence="1" id="KW-0812">Transmembrane</keyword>
<accession>A0A342I4F3</accession>
<dbReference type="AlphaFoldDB" id="A0A342I4F3"/>